<sequence>MADEWLYFNGVNASRGEYAHEPLAVAELARLILGERPSPDQIDPDPEQRAALRERHLADASGAFRVKEGVDPTNLAEAGWGVIFPATVDAAPLREALSELLQWRQTQAGPRYRECFGPQGYRPGESKAAFLRRQGAATSGPVDPDRFPYYLLLVGSPEEIPFRFQYQLDVQYAVGRIHFDTLEEYAAYARSVVQAERDGVPLPRRVVFAGVQNPDDMATSRSLHGLVQPLAAELANHPQRGDWSFATIAGAEATKDRLLHLLHAEPPALLFTASHGVEFEAVDPRQLLHQGAILCADWPGPQAWRNRAIPPQFYLAGDDIASDASLRGAFVFQFACFGAGCPRDDDFPHLRGVRSAIAPHAFVAGLPRRLLGLPRGGALAFIGHVERAWTFSFSDARGGKQIETFSSALRRLLFAGTPVGYALEFFNERYAELATVLTEEVENARWGQSPDPVELATRWTEHNDARSYIIVGDPAARLCPPATAAPVAEAPRLASTPVGAEPPPAAPVTPPPAAPVTPPPVTPPPVTPVVQAAVPVPAGSLPPETPVIPVALPDAAASFGLFGNKPAEAVQKLTESLQQFGERLAATLQQVITDAAHLEVETYVAETPEAINYRQGDFRGATLRAVTRMSLDGDTQVLVPLSDEGVDERLWAIHVSMVQQAQANRAEMVKAIAAAAAGLLSALQGK</sequence>
<feature type="compositionally biased region" description="Pro residues" evidence="1">
    <location>
        <begin position="500"/>
        <end position="516"/>
    </location>
</feature>
<gene>
    <name evidence="2" type="ORF">A6A03_10535</name>
</gene>
<evidence type="ECO:0000256" key="1">
    <source>
        <dbReference type="SAM" id="MobiDB-lite"/>
    </source>
</evidence>
<dbReference type="AlphaFoldDB" id="A0A178MH77"/>
<comment type="caution">
    <text evidence="2">The sequence shown here is derived from an EMBL/GenBank/DDBJ whole genome shotgun (WGS) entry which is preliminary data.</text>
</comment>
<proteinExistence type="predicted"/>
<feature type="region of interest" description="Disordered" evidence="1">
    <location>
        <begin position="493"/>
        <end position="516"/>
    </location>
</feature>
<dbReference type="Proteomes" id="UP000078287">
    <property type="component" value="Unassembled WGS sequence"/>
</dbReference>
<evidence type="ECO:0008006" key="4">
    <source>
        <dbReference type="Google" id="ProtNLM"/>
    </source>
</evidence>
<evidence type="ECO:0000313" key="3">
    <source>
        <dbReference type="Proteomes" id="UP000078287"/>
    </source>
</evidence>
<accession>A0A178MH77</accession>
<name>A0A178MH77_9CHLR</name>
<dbReference type="RefSeq" id="WP_066783874.1">
    <property type="nucleotide sequence ID" value="NZ_LWQS01000037.1"/>
</dbReference>
<dbReference type="OrthoDB" id="3648721at2"/>
<organism evidence="2 3">
    <name type="scientific">Chloroflexus islandicus</name>
    <dbReference type="NCBI Taxonomy" id="1707952"/>
    <lineage>
        <taxon>Bacteria</taxon>
        <taxon>Bacillati</taxon>
        <taxon>Chloroflexota</taxon>
        <taxon>Chloroflexia</taxon>
        <taxon>Chloroflexales</taxon>
        <taxon>Chloroflexineae</taxon>
        <taxon>Chloroflexaceae</taxon>
        <taxon>Chloroflexus</taxon>
    </lineage>
</organism>
<dbReference type="STRING" id="1707952.A6A03_10535"/>
<evidence type="ECO:0000313" key="2">
    <source>
        <dbReference type="EMBL" id="OAN47497.1"/>
    </source>
</evidence>
<reference evidence="2 3" key="1">
    <citation type="submission" date="2016-04" db="EMBL/GenBank/DDBJ databases">
        <title>Chloroflexus islandicus sp. nov., a thermophilic filamentous anoxygenic phototrophic bacterium from geyser Strokkur (Iceland).</title>
        <authorList>
            <person name="Gaisin V.A."/>
            <person name="Kalashnikov A.M."/>
            <person name="Sukhacheva M.V."/>
            <person name="Grouzdev D.S."/>
            <person name="Ivanov T.M."/>
            <person name="Kuznetsov B."/>
            <person name="Gorlenko V.M."/>
        </authorList>
    </citation>
    <scope>NUCLEOTIDE SEQUENCE [LARGE SCALE GENOMIC DNA]</scope>
    <source>
        <strain evidence="3">isl-2</strain>
    </source>
</reference>
<keyword evidence="3" id="KW-1185">Reference proteome</keyword>
<dbReference type="EMBL" id="LWQS01000037">
    <property type="protein sequence ID" value="OAN47497.1"/>
    <property type="molecule type" value="Genomic_DNA"/>
</dbReference>
<protein>
    <recommendedName>
        <fullName evidence="4">Gingipain domain-containing protein</fullName>
    </recommendedName>
</protein>